<dbReference type="InterPro" id="IPR036291">
    <property type="entry name" value="NAD(P)-bd_dom_sf"/>
</dbReference>
<name>A0ABU2LDM6_9ACTN</name>
<dbReference type="Pfam" id="PF02801">
    <property type="entry name" value="Ketoacyl-synt_C"/>
    <property type="match status" value="1"/>
</dbReference>
<dbReference type="InterPro" id="IPR013968">
    <property type="entry name" value="PKS_KR"/>
</dbReference>
<dbReference type="PROSITE" id="PS50075">
    <property type="entry name" value="CARRIER"/>
    <property type="match status" value="2"/>
</dbReference>
<evidence type="ECO:0000259" key="9">
    <source>
        <dbReference type="PROSITE" id="PS52004"/>
    </source>
</evidence>
<protein>
    <submittedName>
        <fullName evidence="10">SDR family NAD(P)-dependent oxidoreductase</fullName>
    </submittedName>
</protein>
<dbReference type="InterPro" id="IPR029058">
    <property type="entry name" value="AB_hydrolase_fold"/>
</dbReference>
<dbReference type="InterPro" id="IPR016039">
    <property type="entry name" value="Thiolase-like"/>
</dbReference>
<dbReference type="PROSITE" id="PS00012">
    <property type="entry name" value="PHOSPHOPANTETHEINE"/>
    <property type="match status" value="2"/>
</dbReference>
<feature type="domain" description="Ketosynthase family 3 (KS3)" evidence="9">
    <location>
        <begin position="383"/>
        <end position="811"/>
    </location>
</feature>
<gene>
    <name evidence="10" type="ORF">RM780_22410</name>
</gene>
<dbReference type="InterPro" id="IPR032821">
    <property type="entry name" value="PKS_assoc"/>
</dbReference>
<dbReference type="InterPro" id="IPR001227">
    <property type="entry name" value="Ac_transferase_dom_sf"/>
</dbReference>
<evidence type="ECO:0000256" key="5">
    <source>
        <dbReference type="ARBA" id="ARBA00023268"/>
    </source>
</evidence>
<dbReference type="PROSITE" id="PS00606">
    <property type="entry name" value="KS3_1"/>
    <property type="match status" value="1"/>
</dbReference>
<dbReference type="Pfam" id="PF16197">
    <property type="entry name" value="KAsynt_C_assoc"/>
    <property type="match status" value="1"/>
</dbReference>
<dbReference type="InterPro" id="IPR020802">
    <property type="entry name" value="TesA-like"/>
</dbReference>
<evidence type="ECO:0000313" key="10">
    <source>
        <dbReference type="EMBL" id="MDT0309689.1"/>
    </source>
</evidence>
<feature type="compositionally biased region" description="Low complexity" evidence="7">
    <location>
        <begin position="269"/>
        <end position="280"/>
    </location>
</feature>
<dbReference type="Gene3D" id="3.40.50.1820">
    <property type="entry name" value="alpha/beta hydrolase"/>
    <property type="match status" value="1"/>
</dbReference>
<dbReference type="SUPFAM" id="SSF51735">
    <property type="entry name" value="NAD(P)-binding Rossmann-fold domains"/>
    <property type="match status" value="3"/>
</dbReference>
<dbReference type="SUPFAM" id="SSF55048">
    <property type="entry name" value="Probable ACP-binding domain of malonyl-CoA ACP transacylase"/>
    <property type="match status" value="1"/>
</dbReference>
<dbReference type="InterPro" id="IPR001031">
    <property type="entry name" value="Thioesterase"/>
</dbReference>
<dbReference type="SUPFAM" id="SSF47336">
    <property type="entry name" value="ACP-like"/>
    <property type="match status" value="2"/>
</dbReference>
<dbReference type="InterPro" id="IPR014030">
    <property type="entry name" value="Ketoacyl_synth_N"/>
</dbReference>
<dbReference type="InterPro" id="IPR018201">
    <property type="entry name" value="Ketoacyl_synth_AS"/>
</dbReference>
<dbReference type="SUPFAM" id="SSF53474">
    <property type="entry name" value="alpha/beta-Hydrolases"/>
    <property type="match status" value="1"/>
</dbReference>
<evidence type="ECO:0000313" key="11">
    <source>
        <dbReference type="Proteomes" id="UP001183388"/>
    </source>
</evidence>
<dbReference type="Gene3D" id="3.40.50.720">
    <property type="entry name" value="NAD(P)-binding Rossmann-like Domain"/>
    <property type="match status" value="2"/>
</dbReference>
<feature type="region of interest" description="Disordered" evidence="7">
    <location>
        <begin position="1842"/>
        <end position="1864"/>
    </location>
</feature>
<proteinExistence type="predicted"/>
<feature type="region of interest" description="Disordered" evidence="7">
    <location>
        <begin position="242"/>
        <end position="283"/>
    </location>
</feature>
<evidence type="ECO:0000256" key="4">
    <source>
        <dbReference type="ARBA" id="ARBA00023194"/>
    </source>
</evidence>
<feature type="domain" description="Carrier" evidence="8">
    <location>
        <begin position="1874"/>
        <end position="1949"/>
    </location>
</feature>
<dbReference type="Pfam" id="PF00550">
    <property type="entry name" value="PP-binding"/>
    <property type="match status" value="2"/>
</dbReference>
<dbReference type="InterPro" id="IPR014031">
    <property type="entry name" value="Ketoacyl_synth_C"/>
</dbReference>
<dbReference type="Pfam" id="PF00698">
    <property type="entry name" value="Acyl_transf_1"/>
    <property type="match status" value="1"/>
</dbReference>
<dbReference type="InterPro" id="IPR016036">
    <property type="entry name" value="Malonyl_transacylase_ACP-bd"/>
</dbReference>
<dbReference type="EMBL" id="JAVREN010000044">
    <property type="protein sequence ID" value="MDT0309689.1"/>
    <property type="molecule type" value="Genomic_DNA"/>
</dbReference>
<dbReference type="InterPro" id="IPR020806">
    <property type="entry name" value="PKS_PP-bd"/>
</dbReference>
<feature type="domain" description="Carrier" evidence="8">
    <location>
        <begin position="288"/>
        <end position="363"/>
    </location>
</feature>
<dbReference type="CDD" id="cd08952">
    <property type="entry name" value="KR_1_SDR_x"/>
    <property type="match status" value="1"/>
</dbReference>
<keyword evidence="11" id="KW-1185">Reference proteome</keyword>
<dbReference type="InterPro" id="IPR016035">
    <property type="entry name" value="Acyl_Trfase/lysoPLipase"/>
</dbReference>
<dbReference type="InterPro" id="IPR050091">
    <property type="entry name" value="PKS_NRPS_Biosynth_Enz"/>
</dbReference>
<dbReference type="InterPro" id="IPR009081">
    <property type="entry name" value="PP-bd_ACP"/>
</dbReference>
<dbReference type="InterPro" id="IPR014043">
    <property type="entry name" value="Acyl_transferase_dom"/>
</dbReference>
<dbReference type="InterPro" id="IPR020841">
    <property type="entry name" value="PKS_Beta-ketoAc_synthase_dom"/>
</dbReference>
<dbReference type="NCBIfam" id="NF045894">
    <property type="entry name" value="PKS_plus_SDR"/>
    <property type="match status" value="1"/>
</dbReference>
<dbReference type="InterPro" id="IPR036736">
    <property type="entry name" value="ACP-like_sf"/>
</dbReference>
<dbReference type="Gene3D" id="3.40.366.10">
    <property type="entry name" value="Malonyl-Coenzyme A Acyl Carrier Protein, domain 2"/>
    <property type="match status" value="1"/>
</dbReference>
<dbReference type="PROSITE" id="PS52004">
    <property type="entry name" value="KS3_2"/>
    <property type="match status" value="1"/>
</dbReference>
<keyword evidence="3" id="KW-0808">Transferase</keyword>
<keyword evidence="6" id="KW-0012">Acyltransferase</keyword>
<dbReference type="RefSeq" id="WP_311632652.1">
    <property type="nucleotide sequence ID" value="NZ_JAVREN010000044.1"/>
</dbReference>
<evidence type="ECO:0000259" key="8">
    <source>
        <dbReference type="PROSITE" id="PS50075"/>
    </source>
</evidence>
<dbReference type="InterPro" id="IPR006162">
    <property type="entry name" value="Ppantetheine_attach_site"/>
</dbReference>
<evidence type="ECO:0000256" key="6">
    <source>
        <dbReference type="ARBA" id="ARBA00023315"/>
    </source>
</evidence>
<dbReference type="SMART" id="SM00827">
    <property type="entry name" value="PKS_AT"/>
    <property type="match status" value="1"/>
</dbReference>
<dbReference type="Pfam" id="PF00975">
    <property type="entry name" value="Thioesterase"/>
    <property type="match status" value="1"/>
</dbReference>
<evidence type="ECO:0000256" key="2">
    <source>
        <dbReference type="ARBA" id="ARBA00022553"/>
    </source>
</evidence>
<dbReference type="SMART" id="SM00825">
    <property type="entry name" value="PKS_KS"/>
    <property type="match status" value="1"/>
</dbReference>
<dbReference type="Pfam" id="PF18369">
    <property type="entry name" value="PKS_DE"/>
    <property type="match status" value="1"/>
</dbReference>
<dbReference type="PANTHER" id="PTHR43775">
    <property type="entry name" value="FATTY ACID SYNTHASE"/>
    <property type="match status" value="1"/>
</dbReference>
<organism evidence="10 11">
    <name type="scientific">Streptomyces boetiae</name>
    <dbReference type="NCBI Taxonomy" id="3075541"/>
    <lineage>
        <taxon>Bacteria</taxon>
        <taxon>Bacillati</taxon>
        <taxon>Actinomycetota</taxon>
        <taxon>Actinomycetes</taxon>
        <taxon>Kitasatosporales</taxon>
        <taxon>Streptomycetaceae</taxon>
        <taxon>Streptomyces</taxon>
    </lineage>
</organism>
<keyword evidence="2" id="KW-0597">Phosphoprotein</keyword>
<dbReference type="InterPro" id="IPR057326">
    <property type="entry name" value="KR_dom"/>
</dbReference>
<sequence>MLITGGTGYIGGQVARWLASRGATHLVLAGRRGEQAPGAGEVRAELEAAGARVTLAACDAADRDALAALLEATAPQAVFHAAGTDTPTPLETATPEELARVLAAKAEGARHLHELCADRPLTAFVLFSSVAGVWGGGGQAAYAAANAYLDALAEHRRAAGLPATSLAWGPWAGGGMAARPEAAAHLARRGLRPLPPRAALAALADALGREETAVAVADVAWERFAPAFTATRPSPLLDGLPRAREALAGPGGPNAPGADGRSGDPAGSEAAARLRAALAEAEPEERTRALATLVRAEAAAALGHPGPERVDPALPFRDLGFDSLTAVELRDRLAAATGVRLPTTLVFDHPTARDLAAHLDGLLPGRAEQAATPPAPAASGGPAEPIAIVAMGCRYPGGADSPEALWRLVAEGRDAVGGFPADRGWDLDGLYHPDPEHPGTSYARTGGFLHDLPAFDAAFFGISPREALAMDPQQRLLLEIAWEAFERAGLPPSAVRGSRSGVFVGTGYQDYGSRLAHAPADLHGYLGTGNSASVISGRLSYTLGLQGPAVTVDTACSSSLVALHLAVQALRGGECDLALAGGVTAMSTPATFIETSRQRAISPDGRCKAFAAAADGTGWAEGAGILLLERLSDARRNGHPVLAVVRGSAVNQDGASNGLTAPNGPAQERVIRAALANARLTPADIDAVEAHGTGTTLGDPIEAHALLATYGAERPGPGRPLLLGSLKSNIGHAQAAAGVGGVIKMVQALRHGLLPRTLHVDRPSPHVDWESGAVRLLTEPVRWEADGERPRRAGISAFGISGTNAHAIVEEAPAAPAGAGEDQEPDEAADGEAPARRLDPVAVPLPLSARSAPALAEQAARLAAFLAPATDGPGSTAAPARAVEPAALAHALAATRGVFEHRAVVVGRDRGELADRLKALAAGEQPARTARGVVPAGAAERRPVFVFPGQGSEWPGMALGLLDASPAFRERMDACAEALRPLGVPRPQDVLRGAPGAPALEHTDVIQPVLWAVMVSLAGLWTEAGVAPAAVLGHSQGEIAAACVAGALSLEDAALVVVARSALMRSLALSPADGAMAALSVSAEEAAGRLAPHAGRISLAAVNGPRSVVVSGDAEALAELADRARAEGVRVKTITGVGAASHSHHVEPLRERLLADLAGLAPRAPLVPFRSTVTGECASGPLGAEYWWRNLRDTVRLEPAVRALLGTGHTAFVEISPHPVLALSIQETAGATRGADRPNAVESDGGSEPVVVVPTLRRGEGGPERFLASLGEAHAGGVPVDWAALFAGWPAAPALPPLPTYPFQRRRFWLEAQPPAPGGARNSRDGERGGEDGEFWGDVERGDLAALAARLGLPQDATLATALPALAAWRKEREDEAAAATWHHRVAWRPLPAGPAPVLTGRWAVAHPEGASGGPVLRAVLAALAAHGAEPLPLPVAPGEDRDALAARLRAAGEAPAGLIALPAPDERPLPGPAAALALLQAAGDAGWAAPLWCLTRGAVSTGPQDAVTRPAQGELWGLGRAAALELPGRWGGLVDLPEVVDEEAGRRLVAVLASGTGEDQVAVRAEGTFARRIVPDGDSARGADAGWSPPETVLITGGTGYIGGQVARWLASQGARHLVLAGRRGEAAPGAGELRAELEAAGARVTFAACDAADRGALAALLEATEPQAVFHAAGAGGAPALLERLTPAALAEELAAKAEGARHLHELCQGRPLTAFVLFSSGASAWGSGGQGAYAAANAYLDALAEHRAAAGLPATSVAWGPWAGGGMVDEAGAARAARLGLGLMPPARALAALRRVLTGGRVTAVVAPIDWERFAPAFTATRPSPLLTGVPAAVRALRAPASPGTPDGAREPGEPGPARRLAALPPAERAPYLAEFVCAQTAAVLGHDTPEAVGPHDNFLELGFDSLTALELRKRLGAATGRDLPGSLAFDHPTPARLAAHLHALLDPPTAAPAASGDGGPGEESLAALYLRANERGRLGAALDLARNASLLRDTFADPAEGAALIAPLRLARGPARPQLICVAGYMAPSGVHPYARFAAAFGGRREVWALPLPGFAPGQPLPESVAALAAAEAEALRRALGADQPVVLAGYSAGGWVAQAVAAALLDLGRPVRGVVMIDSFSRRVPLEGRFAAATVRGQLDRIEVTPGLSAHISAMGGYLRAFDGYDPPGAVPTLALRAADWRGDASPGADGAVGSEGSEGDDRPPPPELAGSVVTVPGDHYTLMEDHAPAAAAAVEAWLTGPGPQGRSTTR</sequence>
<dbReference type="Pfam" id="PF08659">
    <property type="entry name" value="KR"/>
    <property type="match status" value="2"/>
</dbReference>
<dbReference type="Gene3D" id="3.30.70.3290">
    <property type="match status" value="1"/>
</dbReference>
<dbReference type="SMART" id="SM00822">
    <property type="entry name" value="PKS_KR"/>
    <property type="match status" value="2"/>
</dbReference>
<evidence type="ECO:0000256" key="7">
    <source>
        <dbReference type="SAM" id="MobiDB-lite"/>
    </source>
</evidence>
<evidence type="ECO:0000256" key="1">
    <source>
        <dbReference type="ARBA" id="ARBA00022450"/>
    </source>
</evidence>
<dbReference type="SMART" id="SM00823">
    <property type="entry name" value="PKS_PP"/>
    <property type="match status" value="2"/>
</dbReference>
<dbReference type="Gene3D" id="1.10.1200.10">
    <property type="entry name" value="ACP-like"/>
    <property type="match status" value="2"/>
</dbReference>
<feature type="region of interest" description="Disordered" evidence="7">
    <location>
        <begin position="2190"/>
        <end position="2219"/>
    </location>
</feature>
<keyword evidence="5" id="KW-0511">Multifunctional enzyme</keyword>
<dbReference type="CDD" id="cd00833">
    <property type="entry name" value="PKS"/>
    <property type="match status" value="1"/>
</dbReference>
<dbReference type="Pfam" id="PF00109">
    <property type="entry name" value="ketoacyl-synt"/>
    <property type="match status" value="1"/>
</dbReference>
<feature type="compositionally biased region" description="Basic and acidic residues" evidence="7">
    <location>
        <begin position="1322"/>
        <end position="1331"/>
    </location>
</feature>
<dbReference type="PANTHER" id="PTHR43775:SF51">
    <property type="entry name" value="INACTIVE PHENOLPHTHIOCEROL SYNTHESIS POLYKETIDE SYNTHASE TYPE I PKS1-RELATED"/>
    <property type="match status" value="1"/>
</dbReference>
<keyword evidence="1" id="KW-0596">Phosphopantetheine</keyword>
<dbReference type="SMART" id="SM00824">
    <property type="entry name" value="PKS_TE"/>
    <property type="match status" value="1"/>
</dbReference>
<dbReference type="SUPFAM" id="SSF52151">
    <property type="entry name" value="FabD/lysophospholipase-like"/>
    <property type="match status" value="1"/>
</dbReference>
<dbReference type="Proteomes" id="UP001183388">
    <property type="component" value="Unassembled WGS sequence"/>
</dbReference>
<dbReference type="InterPro" id="IPR041618">
    <property type="entry name" value="PKS_DE"/>
</dbReference>
<dbReference type="SMART" id="SM01294">
    <property type="entry name" value="PKS_PP_betabranch"/>
    <property type="match status" value="2"/>
</dbReference>
<keyword evidence="4" id="KW-0045">Antibiotic biosynthesis</keyword>
<accession>A0ABU2LDM6</accession>
<reference evidence="11" key="1">
    <citation type="submission" date="2023-07" db="EMBL/GenBank/DDBJ databases">
        <title>30 novel species of actinomycetes from the DSMZ collection.</title>
        <authorList>
            <person name="Nouioui I."/>
        </authorList>
    </citation>
    <scope>NUCLEOTIDE SEQUENCE [LARGE SCALE GENOMIC DNA]</scope>
    <source>
        <strain evidence="11">DSM 44917</strain>
    </source>
</reference>
<evidence type="ECO:0000256" key="3">
    <source>
        <dbReference type="ARBA" id="ARBA00022679"/>
    </source>
</evidence>
<comment type="caution">
    <text evidence="10">The sequence shown here is derived from an EMBL/GenBank/DDBJ whole genome shotgun (WGS) entry which is preliminary data.</text>
</comment>
<dbReference type="Gene3D" id="3.40.47.10">
    <property type="match status" value="1"/>
</dbReference>
<dbReference type="SUPFAM" id="SSF53901">
    <property type="entry name" value="Thiolase-like"/>
    <property type="match status" value="1"/>
</dbReference>
<feature type="region of interest" description="Disordered" evidence="7">
    <location>
        <begin position="1312"/>
        <end position="1333"/>
    </location>
</feature>